<feature type="transmembrane region" description="Helical" evidence="7">
    <location>
        <begin position="155"/>
        <end position="175"/>
    </location>
</feature>
<organism evidence="8 9">
    <name type="scientific">Spiroplasma cantharicola</name>
    <dbReference type="NCBI Taxonomy" id="362837"/>
    <lineage>
        <taxon>Bacteria</taxon>
        <taxon>Bacillati</taxon>
        <taxon>Mycoplasmatota</taxon>
        <taxon>Mollicutes</taxon>
        <taxon>Entomoplasmatales</taxon>
        <taxon>Spiroplasmataceae</taxon>
        <taxon>Spiroplasma</taxon>
    </lineage>
</organism>
<dbReference type="KEGG" id="scj:SCANT_v1c00870"/>
<feature type="transmembrane region" description="Helical" evidence="7">
    <location>
        <begin position="125"/>
        <end position="143"/>
    </location>
</feature>
<feature type="coiled-coil region" evidence="6">
    <location>
        <begin position="496"/>
        <end position="548"/>
    </location>
</feature>
<name>A0A0M4JRJ2_9MOLU</name>
<dbReference type="InterPro" id="IPR001851">
    <property type="entry name" value="ABC_transp_permease"/>
</dbReference>
<keyword evidence="3 7" id="KW-0812">Transmembrane</keyword>
<dbReference type="PATRIC" id="fig|362837.3.peg.87"/>
<evidence type="ECO:0000256" key="4">
    <source>
        <dbReference type="ARBA" id="ARBA00022989"/>
    </source>
</evidence>
<dbReference type="Pfam" id="PF02653">
    <property type="entry name" value="BPD_transp_2"/>
    <property type="match status" value="1"/>
</dbReference>
<feature type="transmembrane region" description="Helical" evidence="7">
    <location>
        <begin position="286"/>
        <end position="309"/>
    </location>
</feature>
<protein>
    <submittedName>
        <fullName evidence="8">Ribose/galactose ABC transporter permease</fullName>
    </submittedName>
</protein>
<comment type="subcellular location">
    <subcellularLocation>
        <location evidence="1">Cell membrane</location>
        <topology evidence="1">Multi-pass membrane protein</topology>
    </subcellularLocation>
</comment>
<dbReference type="Proteomes" id="UP000063919">
    <property type="component" value="Chromosome"/>
</dbReference>
<dbReference type="CDD" id="cd06580">
    <property type="entry name" value="TM_PBP1_transp_TpRbsC_like"/>
    <property type="match status" value="1"/>
</dbReference>
<keyword evidence="4 7" id="KW-1133">Transmembrane helix</keyword>
<reference evidence="8 9" key="1">
    <citation type="journal article" date="2015" name="Genome Announc.">
        <title>Complete Genome Sequence of Spiroplasma cantharicola CC-1T (DSM 21588), a Bacterium Isolated from Soldier Beetle (Cantharis carolinus).</title>
        <authorList>
            <person name="Lo W.S."/>
            <person name="Liu P.Y."/>
            <person name="Kuo C.H."/>
        </authorList>
    </citation>
    <scope>NUCLEOTIDE SEQUENCE [LARGE SCALE GENOMIC DNA]</scope>
    <source>
        <strain evidence="8 9">CC-1</strain>
    </source>
</reference>
<feature type="transmembrane region" description="Helical" evidence="7">
    <location>
        <begin position="28"/>
        <end position="48"/>
    </location>
</feature>
<evidence type="ECO:0000256" key="6">
    <source>
        <dbReference type="SAM" id="Coils"/>
    </source>
</evidence>
<proteinExistence type="predicted"/>
<dbReference type="EMBL" id="CP012622">
    <property type="protein sequence ID" value="ALD65997.1"/>
    <property type="molecule type" value="Genomic_DNA"/>
</dbReference>
<feature type="transmembrane region" description="Helical" evidence="7">
    <location>
        <begin position="74"/>
        <end position="91"/>
    </location>
</feature>
<feature type="transmembrane region" description="Helical" evidence="7">
    <location>
        <begin position="195"/>
        <end position="222"/>
    </location>
</feature>
<dbReference type="OrthoDB" id="45037at2"/>
<evidence type="ECO:0000313" key="8">
    <source>
        <dbReference type="EMBL" id="ALD65997.1"/>
    </source>
</evidence>
<dbReference type="AlphaFoldDB" id="A0A0M4JRJ2"/>
<keyword evidence="6" id="KW-0175">Coiled coil</keyword>
<evidence type="ECO:0000256" key="3">
    <source>
        <dbReference type="ARBA" id="ARBA00022692"/>
    </source>
</evidence>
<evidence type="ECO:0000256" key="2">
    <source>
        <dbReference type="ARBA" id="ARBA00022475"/>
    </source>
</evidence>
<sequence>MFKVKLWTLKVKTEAFVKSPGFLEKLGFVKSSVISIVLGLLVGVLFIFSNGENGFAFLGTAFVRALSTNVDRTLVYFGVYILIGLGLALGFKLKIFNMGGSGQILSGLLMSYLIMSSIGNDTKNAFLIFIMFIISGMLISVLCGAMKVYLNVHEVASSILLNWIFWYLLKWYMTVSGTPAASPSLNESMAMLGNSLWALCVMLALISVVVVYIIFTFTTTGYKVKVIGNSPTAAKYAGIKSQYYILMVMAIQGALISMAGFFYYFLIQGSVTFNKDLVPQLGFDGIPIALVAFNNILGIVPIAFFWAIVKEGAAVAITTPNFNNLQPEVADLIFGIIIYCSTLYVIFIKLNLWTKIKEKLYLEKDIITKNQIGVYKLEIKSIKKLIKEIPHLEDLVAIKEEIKKTSRNDKQKIKDLSYQYNELKTFHHRKHLKNIEAIKQLIHDAIENGYRNYRLNSINGLWINFNNQKIGKQFVALDIIIEKISDYDKNEKSIISQECKELIENTKKEISVLKESYLASKLEAKNFLKDLKNEYKKNLKENQDTEKIKKEYFERLVEVKDKYDRLH</sequence>
<keyword evidence="9" id="KW-1185">Reference proteome</keyword>
<dbReference type="RefSeq" id="WP_053945776.1">
    <property type="nucleotide sequence ID" value="NZ_CP012622.1"/>
</dbReference>
<dbReference type="STRING" id="362837.SCANT_v1c00870"/>
<keyword evidence="5 7" id="KW-0472">Membrane</keyword>
<dbReference type="GO" id="GO:0022857">
    <property type="term" value="F:transmembrane transporter activity"/>
    <property type="evidence" value="ECO:0007669"/>
    <property type="project" value="InterPro"/>
</dbReference>
<feature type="transmembrane region" description="Helical" evidence="7">
    <location>
        <begin position="103"/>
        <end position="119"/>
    </location>
</feature>
<evidence type="ECO:0000313" key="9">
    <source>
        <dbReference type="Proteomes" id="UP000063919"/>
    </source>
</evidence>
<dbReference type="PANTHER" id="PTHR47089">
    <property type="entry name" value="ABC TRANSPORTER, PERMEASE PROTEIN"/>
    <property type="match status" value="1"/>
</dbReference>
<keyword evidence="2" id="KW-1003">Cell membrane</keyword>
<evidence type="ECO:0000256" key="5">
    <source>
        <dbReference type="ARBA" id="ARBA00023136"/>
    </source>
</evidence>
<gene>
    <name evidence="8" type="ORF">SCANT_v1c00870</name>
</gene>
<accession>A0A0M4JRJ2</accession>
<dbReference type="PANTHER" id="PTHR47089:SF1">
    <property type="entry name" value="GUANOSINE ABC TRANSPORTER PERMEASE PROTEIN NUPP"/>
    <property type="match status" value="1"/>
</dbReference>
<feature type="transmembrane region" description="Helical" evidence="7">
    <location>
        <begin position="329"/>
        <end position="347"/>
    </location>
</feature>
<feature type="transmembrane region" description="Helical" evidence="7">
    <location>
        <begin position="243"/>
        <end position="266"/>
    </location>
</feature>
<evidence type="ECO:0000256" key="7">
    <source>
        <dbReference type="SAM" id="Phobius"/>
    </source>
</evidence>
<evidence type="ECO:0000256" key="1">
    <source>
        <dbReference type="ARBA" id="ARBA00004651"/>
    </source>
</evidence>
<dbReference type="GO" id="GO:0005886">
    <property type="term" value="C:plasma membrane"/>
    <property type="evidence" value="ECO:0007669"/>
    <property type="project" value="UniProtKB-SubCell"/>
</dbReference>